<organism evidence="2 3">
    <name type="scientific">Pleurodeles waltl</name>
    <name type="common">Iberian ribbed newt</name>
    <dbReference type="NCBI Taxonomy" id="8319"/>
    <lineage>
        <taxon>Eukaryota</taxon>
        <taxon>Metazoa</taxon>
        <taxon>Chordata</taxon>
        <taxon>Craniata</taxon>
        <taxon>Vertebrata</taxon>
        <taxon>Euteleostomi</taxon>
        <taxon>Amphibia</taxon>
        <taxon>Batrachia</taxon>
        <taxon>Caudata</taxon>
        <taxon>Salamandroidea</taxon>
        <taxon>Salamandridae</taxon>
        <taxon>Pleurodelinae</taxon>
        <taxon>Pleurodeles</taxon>
    </lineage>
</organism>
<feature type="compositionally biased region" description="Basic and acidic residues" evidence="1">
    <location>
        <begin position="84"/>
        <end position="94"/>
    </location>
</feature>
<sequence>MLSSLDLLPCLIARSAVAGREERRRVRGTAAGRLIGGRRRGGGLAQVEQQSVIPAGHSLFVIRLDGSMTGSCGLWSSTANRGRMRMESGERNFKETGPAVGGSKANKM</sequence>
<accession>A0AAV7U535</accession>
<comment type="caution">
    <text evidence="2">The sequence shown here is derived from an EMBL/GenBank/DDBJ whole genome shotgun (WGS) entry which is preliminary data.</text>
</comment>
<gene>
    <name evidence="2" type="ORF">NDU88_007898</name>
</gene>
<name>A0AAV7U535_PLEWA</name>
<proteinExistence type="predicted"/>
<keyword evidence="3" id="KW-1185">Reference proteome</keyword>
<protein>
    <submittedName>
        <fullName evidence="2">Uncharacterized protein</fullName>
    </submittedName>
</protein>
<evidence type="ECO:0000313" key="2">
    <source>
        <dbReference type="EMBL" id="KAJ1182717.1"/>
    </source>
</evidence>
<dbReference type="AlphaFoldDB" id="A0AAV7U535"/>
<dbReference type="Proteomes" id="UP001066276">
    <property type="component" value="Chromosome 3_2"/>
</dbReference>
<dbReference type="EMBL" id="JANPWB010000006">
    <property type="protein sequence ID" value="KAJ1182717.1"/>
    <property type="molecule type" value="Genomic_DNA"/>
</dbReference>
<reference evidence="2" key="1">
    <citation type="journal article" date="2022" name="bioRxiv">
        <title>Sequencing and chromosome-scale assembly of the giantPleurodeles waltlgenome.</title>
        <authorList>
            <person name="Brown T."/>
            <person name="Elewa A."/>
            <person name="Iarovenko S."/>
            <person name="Subramanian E."/>
            <person name="Araus A.J."/>
            <person name="Petzold A."/>
            <person name="Susuki M."/>
            <person name="Suzuki K.-i.T."/>
            <person name="Hayashi T."/>
            <person name="Toyoda A."/>
            <person name="Oliveira C."/>
            <person name="Osipova E."/>
            <person name="Leigh N.D."/>
            <person name="Simon A."/>
            <person name="Yun M.H."/>
        </authorList>
    </citation>
    <scope>NUCLEOTIDE SEQUENCE</scope>
    <source>
        <strain evidence="2">20211129_DDA</strain>
        <tissue evidence="2">Liver</tissue>
    </source>
</reference>
<evidence type="ECO:0000313" key="3">
    <source>
        <dbReference type="Proteomes" id="UP001066276"/>
    </source>
</evidence>
<evidence type="ECO:0000256" key="1">
    <source>
        <dbReference type="SAM" id="MobiDB-lite"/>
    </source>
</evidence>
<feature type="region of interest" description="Disordered" evidence="1">
    <location>
        <begin position="83"/>
        <end position="108"/>
    </location>
</feature>